<dbReference type="PANTHER" id="PTHR33055:SF13">
    <property type="entry name" value="TRANSPOSASE"/>
    <property type="match status" value="1"/>
</dbReference>
<dbReference type="EMBL" id="JAZHGA010000089">
    <property type="protein sequence ID" value="MEM5346302.1"/>
    <property type="molecule type" value="Genomic_DNA"/>
</dbReference>
<dbReference type="Pfam" id="PF01548">
    <property type="entry name" value="DEDD_Tnp_IS110"/>
    <property type="match status" value="1"/>
</dbReference>
<dbReference type="InterPro" id="IPR047650">
    <property type="entry name" value="Transpos_IS110"/>
</dbReference>
<sequence length="376" mass="42617">MEDDSTLYVGLDVHKDSITVAYAIGMGDVELLGKFGTTQIEIDRLCKRLQSKARHVRVVYEAGPCGYGLYRRLIAKGFDCMVCAPSLIPRKPGDRVKTDRRDAIKLVRSLRAGDLSAVHVPTVEDEAFRDLARAWSSARDDLKQARQRLKSFLLSHGVQYSGRANWGPTHRRWLSTLSFSSAWQKLAFTEHRRTIEDRLTQCERLELALREAVTGWRFYPVVLALQAMRGIQFVSAVGLVSEVGDLSRFEHPRQLMAWFGVTPSEHSSGEKRRQGSITKTGNSYARKLLVESAWSYRHPARVSIDIQRRHEGIPKQIIDRAWDAQLRLCRRYRKLVARGKSPHVAIIALARELAGFIWDIGRMGMTLALPQDGQPA</sequence>
<dbReference type="NCBIfam" id="NF033542">
    <property type="entry name" value="transpos_IS110"/>
    <property type="match status" value="1"/>
</dbReference>
<dbReference type="PANTHER" id="PTHR33055">
    <property type="entry name" value="TRANSPOSASE FOR INSERTION SEQUENCE ELEMENT IS1111A"/>
    <property type="match status" value="1"/>
</dbReference>
<dbReference type="RefSeq" id="WP_342959819.1">
    <property type="nucleotide sequence ID" value="NZ_JAZHFZ010000097.1"/>
</dbReference>
<reference evidence="3 4" key="1">
    <citation type="submission" date="2024-01" db="EMBL/GenBank/DDBJ databases">
        <title>The diversity of rhizobia nodulating Mimosa spp. in eleven states of Brazil covering several biomes is determined by host plant, location, and edaphic factors.</title>
        <authorList>
            <person name="Rouws L."/>
            <person name="Barauna A."/>
            <person name="Beukes C."/>
            <person name="De Faria S.M."/>
            <person name="Gross E."/>
            <person name="Dos Reis Junior F.B."/>
            <person name="Simon M."/>
            <person name="Maluk M."/>
            <person name="Odee D.W."/>
            <person name="Kenicer G."/>
            <person name="Young J.P.W."/>
            <person name="Reis V.M."/>
            <person name="Zilli J."/>
            <person name="James E.K."/>
        </authorList>
    </citation>
    <scope>NUCLEOTIDE SEQUENCE [LARGE SCALE GENOMIC DNA]</scope>
    <source>
        <strain evidence="3 4">JPY530</strain>
    </source>
</reference>
<accession>A0ABU9RGX7</accession>
<feature type="domain" description="Transposase IS116/IS110/IS902 C-terminal" evidence="2">
    <location>
        <begin position="225"/>
        <end position="296"/>
    </location>
</feature>
<evidence type="ECO:0000259" key="1">
    <source>
        <dbReference type="Pfam" id="PF01548"/>
    </source>
</evidence>
<dbReference type="InterPro" id="IPR003346">
    <property type="entry name" value="Transposase_20"/>
</dbReference>
<protein>
    <submittedName>
        <fullName evidence="3">IS110 family transposase</fullName>
    </submittedName>
</protein>
<comment type="caution">
    <text evidence="3">The sequence shown here is derived from an EMBL/GenBank/DDBJ whole genome shotgun (WGS) entry which is preliminary data.</text>
</comment>
<gene>
    <name evidence="3" type="ORF">V4C56_42630</name>
</gene>
<proteinExistence type="predicted"/>
<dbReference type="Proteomes" id="UP001481677">
    <property type="component" value="Unassembled WGS sequence"/>
</dbReference>
<feature type="domain" description="Transposase IS110-like N-terminal" evidence="1">
    <location>
        <begin position="9"/>
        <end position="154"/>
    </location>
</feature>
<dbReference type="Pfam" id="PF02371">
    <property type="entry name" value="Transposase_20"/>
    <property type="match status" value="1"/>
</dbReference>
<evidence type="ECO:0000313" key="3">
    <source>
        <dbReference type="EMBL" id="MEM5346302.1"/>
    </source>
</evidence>
<keyword evidence="4" id="KW-1185">Reference proteome</keyword>
<name>A0ABU9RGX7_9BURK</name>
<evidence type="ECO:0000259" key="2">
    <source>
        <dbReference type="Pfam" id="PF02371"/>
    </source>
</evidence>
<dbReference type="InterPro" id="IPR002525">
    <property type="entry name" value="Transp_IS110-like_N"/>
</dbReference>
<evidence type="ECO:0000313" key="4">
    <source>
        <dbReference type="Proteomes" id="UP001481677"/>
    </source>
</evidence>
<organism evidence="3 4">
    <name type="scientific">Paraburkholderia azotifigens</name>
    <dbReference type="NCBI Taxonomy" id="2057004"/>
    <lineage>
        <taxon>Bacteria</taxon>
        <taxon>Pseudomonadati</taxon>
        <taxon>Pseudomonadota</taxon>
        <taxon>Betaproteobacteria</taxon>
        <taxon>Burkholderiales</taxon>
        <taxon>Burkholderiaceae</taxon>
        <taxon>Paraburkholderia</taxon>
    </lineage>
</organism>